<keyword evidence="1" id="KW-1133">Transmembrane helix</keyword>
<evidence type="ECO:0000256" key="1">
    <source>
        <dbReference type="SAM" id="Phobius"/>
    </source>
</evidence>
<dbReference type="AlphaFoldDB" id="A0A511CVA3"/>
<feature type="transmembrane region" description="Helical" evidence="1">
    <location>
        <begin position="181"/>
        <end position="199"/>
    </location>
</feature>
<dbReference type="STRING" id="1123024.GCA_000423625_00593"/>
<feature type="transmembrane region" description="Helical" evidence="1">
    <location>
        <begin position="64"/>
        <end position="86"/>
    </location>
</feature>
<name>A0A511CVA3_9PSEU</name>
<keyword evidence="1" id="KW-0472">Membrane</keyword>
<organism evidence="2 3">
    <name type="scientific">Pseudonocardia asaccharolytica DSM 44247 = NBRC 16224</name>
    <dbReference type="NCBI Taxonomy" id="1123024"/>
    <lineage>
        <taxon>Bacteria</taxon>
        <taxon>Bacillati</taxon>
        <taxon>Actinomycetota</taxon>
        <taxon>Actinomycetes</taxon>
        <taxon>Pseudonocardiales</taxon>
        <taxon>Pseudonocardiaceae</taxon>
        <taxon>Pseudonocardia</taxon>
    </lineage>
</organism>
<protein>
    <submittedName>
        <fullName evidence="2">Uncharacterized protein</fullName>
    </submittedName>
</protein>
<keyword evidence="1" id="KW-0812">Transmembrane</keyword>
<keyword evidence="3" id="KW-1185">Reference proteome</keyword>
<feature type="transmembrane region" description="Helical" evidence="1">
    <location>
        <begin position="157"/>
        <end position="175"/>
    </location>
</feature>
<dbReference type="OrthoDB" id="3240366at2"/>
<dbReference type="Proteomes" id="UP000321328">
    <property type="component" value="Unassembled WGS sequence"/>
</dbReference>
<comment type="caution">
    <text evidence="2">The sequence shown here is derived from an EMBL/GenBank/DDBJ whole genome shotgun (WGS) entry which is preliminary data.</text>
</comment>
<feature type="transmembrane region" description="Helical" evidence="1">
    <location>
        <begin position="38"/>
        <end position="58"/>
    </location>
</feature>
<feature type="transmembrane region" description="Helical" evidence="1">
    <location>
        <begin position="98"/>
        <end position="121"/>
    </location>
</feature>
<evidence type="ECO:0000313" key="3">
    <source>
        <dbReference type="Proteomes" id="UP000321328"/>
    </source>
</evidence>
<proteinExistence type="predicted"/>
<accession>A0A511CVA3</accession>
<dbReference type="EMBL" id="BJVI01000002">
    <property type="protein sequence ID" value="GEL16502.1"/>
    <property type="molecule type" value="Genomic_DNA"/>
</dbReference>
<evidence type="ECO:0000313" key="2">
    <source>
        <dbReference type="EMBL" id="GEL16502.1"/>
    </source>
</evidence>
<feature type="transmembrane region" description="Helical" evidence="1">
    <location>
        <begin position="127"/>
        <end position="145"/>
    </location>
</feature>
<sequence>MNDPHHTDAEGPPSAADALAIIEREQARTSSKVMPNIALFYALWGAIWLATGVLFFLLDPATASWATAAVVAVGVVTSAVLGARPGRGVTGASTRQGLFYGLGWAISLSAVGVFVAGMAALGVPGTAMAVLSPALLALVVGALYLLTGATWSSIPDFALGAWVMVVAVASVFAGLPGNSLVLGLGVGGGLLVVAGLRLTRGRRA</sequence>
<gene>
    <name evidence="2" type="ORF">PA7_03390</name>
</gene>
<reference evidence="2 3" key="1">
    <citation type="submission" date="2019-07" db="EMBL/GenBank/DDBJ databases">
        <title>Whole genome shotgun sequence of Pseudonocardia asaccharolytica NBRC 16224.</title>
        <authorList>
            <person name="Hosoyama A."/>
            <person name="Uohara A."/>
            <person name="Ohji S."/>
            <person name="Ichikawa N."/>
        </authorList>
    </citation>
    <scope>NUCLEOTIDE SEQUENCE [LARGE SCALE GENOMIC DNA]</scope>
    <source>
        <strain evidence="2 3">NBRC 16224</strain>
    </source>
</reference>
<dbReference type="RefSeq" id="WP_051232160.1">
    <property type="nucleotide sequence ID" value="NZ_AUII01000002.1"/>
</dbReference>